<protein>
    <submittedName>
        <fullName evidence="3">Ring canal kelch homolog</fullName>
    </submittedName>
</protein>
<sequence length="121" mass="13641">MESAAEGIEGRSCLLLRYASQNSLDESSQKQVQNNGSREKPPYRNALHTNKAFETMNIMRKCYFLLPTSFSSLTSGMPVVTSSSVNCTPPTVSVYVPLLTCTLVWTFWLQRRIILSFTLPR</sequence>
<feature type="region of interest" description="Disordered" evidence="1">
    <location>
        <begin position="23"/>
        <end position="45"/>
    </location>
</feature>
<dbReference type="EMBL" id="HBUF01216535">
    <property type="protein sequence ID" value="CAG6667445.1"/>
    <property type="molecule type" value="Transcribed_RNA"/>
</dbReference>
<name>A0A8D8WR71_9HEMI</name>
<evidence type="ECO:0000313" key="3">
    <source>
        <dbReference type="EMBL" id="CAG6667445.1"/>
    </source>
</evidence>
<organism evidence="3">
    <name type="scientific">Cacopsylla melanoneura</name>
    <dbReference type="NCBI Taxonomy" id="428564"/>
    <lineage>
        <taxon>Eukaryota</taxon>
        <taxon>Metazoa</taxon>
        <taxon>Ecdysozoa</taxon>
        <taxon>Arthropoda</taxon>
        <taxon>Hexapoda</taxon>
        <taxon>Insecta</taxon>
        <taxon>Pterygota</taxon>
        <taxon>Neoptera</taxon>
        <taxon>Paraneoptera</taxon>
        <taxon>Hemiptera</taxon>
        <taxon>Sternorrhyncha</taxon>
        <taxon>Psylloidea</taxon>
        <taxon>Psyllidae</taxon>
        <taxon>Psyllinae</taxon>
        <taxon>Cacopsylla</taxon>
    </lineage>
</organism>
<keyword evidence="2" id="KW-0812">Transmembrane</keyword>
<keyword evidence="2" id="KW-1133">Transmembrane helix</keyword>
<proteinExistence type="predicted"/>
<dbReference type="AlphaFoldDB" id="A0A8D8WR71"/>
<evidence type="ECO:0000256" key="2">
    <source>
        <dbReference type="SAM" id="Phobius"/>
    </source>
</evidence>
<evidence type="ECO:0000256" key="1">
    <source>
        <dbReference type="SAM" id="MobiDB-lite"/>
    </source>
</evidence>
<feature type="transmembrane region" description="Helical" evidence="2">
    <location>
        <begin position="62"/>
        <end position="80"/>
    </location>
</feature>
<reference evidence="3" key="1">
    <citation type="submission" date="2021-05" db="EMBL/GenBank/DDBJ databases">
        <authorList>
            <person name="Alioto T."/>
            <person name="Alioto T."/>
            <person name="Gomez Garrido J."/>
        </authorList>
    </citation>
    <scope>NUCLEOTIDE SEQUENCE</scope>
</reference>
<feature type="transmembrane region" description="Helical" evidence="2">
    <location>
        <begin position="92"/>
        <end position="109"/>
    </location>
</feature>
<keyword evidence="2" id="KW-0472">Membrane</keyword>
<feature type="compositionally biased region" description="Polar residues" evidence="1">
    <location>
        <begin position="23"/>
        <end position="36"/>
    </location>
</feature>
<accession>A0A8D8WR71</accession>